<sequence>PGASESVTCTTTMITCGDVTNYVTANATSACASVTENANATIEVICYPNLSIEKFTNDVHPLYGEETEFIIRVTNNGPGTAENVTIRDILPGEITATSPTEFFISQLLPNETIIKHIRGIVNTTEKVCVNNTAVLNATDKWKNIYYLNDIIIIYPNQNCRENITINGTVFNDTNENGIIDENENGIPNNKVYLSDGSFAITDANGYYEFNLKSENSNTYIFAEKISGTHNTTPAIVEISLNDNQEINFGVNDTKEGAPQLKIEKSTNKNNVVPGGNIYYSLNISNPGDEIVYNLSVSDKLPYGWRPRGQEFLAIKCSDNKKYDVSSNITSNNSRTTMGFNKPSLSPGEYCTITYRIHIPKNNTKGIYTNFAAVSGKDENGNNILPDWDTESVFSGGETAKPSVYVSKRANVTIVNINDTVRFEISLKNTGDLPLSLNVTDYLPYKFEAIGNTSFNVELNIGEEKDISVFAYVTERVKNKLNINRVVVDGIAENGKEIEETAIDYVYLNQTPECDENYSDVECSVGMFVKGYVYDDENRNGIKEENETGIENIMVYLNDRNGIRQTITDSNGKYKFMMDAACDPENLSEFNVYADEIYGMQNTTLMTVEGQISSLNDENANFGFVKILTEGKIHGHVFEDTNGDGSYNAQEQGLAHVKIYLMNNMGETLAETTTNENGSYEFSTGVPYDEAELYVAADNIYGMHNTSPQNIQVMLNWSNLDQNVDFGFDKDDIAVKFTKFTNTTSPRYNDTVEFAVYIENIGKKSIYNISVSDTLPDEFENLSSTTFTIPEISPGEYKVVYINALVNASESKEVKNFVLLEFKNNTGNNYSSSAQIYLCINYEYLCKSCEAKITGKVFNDTNGDGNYDASENEIGNANIYLSNGLWTQSDSNGDYELKFEISCNETTNVSVMIDNIAEMSNTTPAIVDVSLNSTQNIAVVNFGFNQTKEGMGKLRVDKQPGMLVTPQVPEIYHTLIISNTGNESMYNISAIDSLPTRWKFGGVISVNCSGGGNLNVTNKTRMFFGNPVVKVYVNITLLHPGETCDMAYSVIVPENVKEGQYVNKVVISGKDENGNDLEKDSASAKVVIMNRQNPSLSISKTTITTDVNITDIAYFYVNVTNDGDVPLNLTVYDRLPPGFEPIGNMSFVDHLKVNESRTYNISALVMNSAISGLNVNIVEVNTTTDYGQKIYEMAYSFVYVHGECLCVRNTNISGNVFIDSNANGIMDENETGIENVKVYLNNGRVAITDEKGYYLFNVTVMCNHSKTFNVSVDQIRGRYNTTPIIVTVTVNETQNATVNFGFVNMGIKINKTANETKICAGQNVTYYYNVTNNGNVSLAKINVSDDKCTNVVCPGTTLAANESMICNCTTALTQAGNITNIATVNATVSQGTLQGINISDEDDATVEVESCGASIIINKTANETKTSVGQNVTYYYNVTNNGNVS</sequence>
<name>A0A8J8CG04_9ARCH</name>
<comment type="subcellular location">
    <subcellularLocation>
        <location evidence="1">Secreted</location>
    </subcellularLocation>
</comment>
<dbReference type="PANTHER" id="PTHR34819:SF3">
    <property type="entry name" value="CELL SURFACE PROTEIN"/>
    <property type="match status" value="1"/>
</dbReference>
<dbReference type="PANTHER" id="PTHR34819">
    <property type="entry name" value="LARGE CYSTEINE-RICH PERIPLASMIC PROTEIN OMCB"/>
    <property type="match status" value="1"/>
</dbReference>
<dbReference type="SUPFAM" id="SSF117074">
    <property type="entry name" value="Hypothetical protein PA1324"/>
    <property type="match status" value="4"/>
</dbReference>
<comment type="caution">
    <text evidence="7">The sequence shown here is derived from an EMBL/GenBank/DDBJ whole genome shotgun (WGS) entry which is preliminary data.</text>
</comment>
<feature type="domain" description="DUF11" evidence="4">
    <location>
        <begin position="50"/>
        <end position="137"/>
    </location>
</feature>
<gene>
    <name evidence="7" type="ORF">GW910_04790</name>
</gene>
<dbReference type="InterPro" id="IPR051172">
    <property type="entry name" value="Chlamydia_OmcB"/>
</dbReference>
<dbReference type="InterPro" id="IPR001434">
    <property type="entry name" value="OmcB-like_DUF11"/>
</dbReference>
<keyword evidence="2" id="KW-0964">Secreted</keyword>
<dbReference type="Proteomes" id="UP000768163">
    <property type="component" value="Unassembled WGS sequence"/>
</dbReference>
<dbReference type="Gene3D" id="2.60.40.10">
    <property type="entry name" value="Immunoglobulins"/>
    <property type="match status" value="5"/>
</dbReference>
<organism evidence="7 8">
    <name type="scientific">Candidatus Altarchaeum hamiconexum</name>
    <dbReference type="NCBI Taxonomy" id="1803513"/>
    <lineage>
        <taxon>Archaea</taxon>
        <taxon>Candidatus Altarchaeota</taxon>
        <taxon>Candidatus Altiarchaeia</taxon>
        <taxon>Candidatus Altarchaeales</taxon>
        <taxon>Candidatus Altarchaeaceae</taxon>
        <taxon>Candidatus Altarchaeum</taxon>
    </lineage>
</organism>
<feature type="domain" description="DUF11" evidence="4">
    <location>
        <begin position="737"/>
        <end position="832"/>
    </location>
</feature>
<keyword evidence="3" id="KW-0732">Signal</keyword>
<proteinExistence type="predicted"/>
<dbReference type="InterPro" id="IPR033764">
    <property type="entry name" value="Sdr_B"/>
</dbReference>
<feature type="domain" description="SD-repeat containing protein B" evidence="5">
    <location>
        <begin position="634"/>
        <end position="684"/>
    </location>
</feature>
<protein>
    <submittedName>
        <fullName evidence="7">DUF11 domain-containing protein</fullName>
    </submittedName>
</protein>
<feature type="domain" description="DUF7507" evidence="6">
    <location>
        <begin position="1305"/>
        <end position="1391"/>
    </location>
</feature>
<feature type="domain" description="SD-repeat containing protein B" evidence="5">
    <location>
        <begin position="1212"/>
        <end position="1273"/>
    </location>
</feature>
<dbReference type="NCBIfam" id="TIGR01451">
    <property type="entry name" value="B_ant_repeat"/>
    <property type="match status" value="3"/>
</dbReference>
<evidence type="ECO:0000256" key="3">
    <source>
        <dbReference type="ARBA" id="ARBA00022729"/>
    </source>
</evidence>
<feature type="non-terminal residue" evidence="7">
    <location>
        <position position="1"/>
    </location>
</feature>
<evidence type="ECO:0000313" key="8">
    <source>
        <dbReference type="Proteomes" id="UP000768163"/>
    </source>
</evidence>
<feature type="domain" description="DUF11" evidence="4">
    <location>
        <begin position="260"/>
        <end position="381"/>
    </location>
</feature>
<dbReference type="GO" id="GO:0005576">
    <property type="term" value="C:extracellular region"/>
    <property type="evidence" value="ECO:0007669"/>
    <property type="project" value="UniProtKB-SubCell"/>
</dbReference>
<dbReference type="Pfam" id="PF24346">
    <property type="entry name" value="DUF7507"/>
    <property type="match status" value="1"/>
</dbReference>
<evidence type="ECO:0000256" key="2">
    <source>
        <dbReference type="ARBA" id="ARBA00022525"/>
    </source>
</evidence>
<feature type="non-terminal residue" evidence="7">
    <location>
        <position position="1444"/>
    </location>
</feature>
<dbReference type="InterPro" id="IPR013783">
    <property type="entry name" value="Ig-like_fold"/>
</dbReference>
<dbReference type="Pfam" id="PF17210">
    <property type="entry name" value="SdrD_B"/>
    <property type="match status" value="3"/>
</dbReference>
<evidence type="ECO:0000313" key="7">
    <source>
        <dbReference type="EMBL" id="NCN65358.1"/>
    </source>
</evidence>
<dbReference type="EMBL" id="JAACVF010000128">
    <property type="protein sequence ID" value="NCN65358.1"/>
    <property type="molecule type" value="Genomic_DNA"/>
</dbReference>
<dbReference type="Pfam" id="PF01345">
    <property type="entry name" value="DUF11"/>
    <property type="match status" value="3"/>
</dbReference>
<evidence type="ECO:0000259" key="5">
    <source>
        <dbReference type="Pfam" id="PF17210"/>
    </source>
</evidence>
<accession>A0A8J8CG04</accession>
<feature type="domain" description="SD-repeat containing protein B" evidence="5">
    <location>
        <begin position="531"/>
        <end position="576"/>
    </location>
</feature>
<evidence type="ECO:0000259" key="6">
    <source>
        <dbReference type="Pfam" id="PF24346"/>
    </source>
</evidence>
<reference evidence="7" key="1">
    <citation type="submission" date="2019-11" db="EMBL/GenBank/DDBJ databases">
        <title>Lipid analysis of CO2-rich subsurface aquifers suggests an autotrophy-based deep biosphere with lysolipids enriched in CPR bacteria.</title>
        <authorList>
            <person name="Probst A.J."/>
            <person name="Elling F.J."/>
            <person name="Castelle C.J."/>
            <person name="Zhu Q."/>
            <person name="Elvert M."/>
            <person name="Birarda G."/>
            <person name="Holman H.-Y."/>
            <person name="Lane K.R."/>
            <person name="Ladd B."/>
            <person name="Ryan M.C."/>
            <person name="Woyke T."/>
            <person name="Hinrichs K.-U."/>
            <person name="Banfield J.F."/>
        </authorList>
    </citation>
    <scope>NUCLEOTIDE SEQUENCE</scope>
    <source>
        <strain evidence="7">CG_2015-01_33_1645</strain>
    </source>
</reference>
<evidence type="ECO:0000259" key="4">
    <source>
        <dbReference type="Pfam" id="PF01345"/>
    </source>
</evidence>
<dbReference type="InterPro" id="IPR047589">
    <property type="entry name" value="DUF11_rpt"/>
</dbReference>
<evidence type="ECO:0000256" key="1">
    <source>
        <dbReference type="ARBA" id="ARBA00004613"/>
    </source>
</evidence>
<dbReference type="InterPro" id="IPR055354">
    <property type="entry name" value="DUF7507"/>
</dbReference>